<dbReference type="RefSeq" id="WP_054133497.1">
    <property type="nucleotide sequence ID" value="NZ_JBHYGO010000036.1"/>
</dbReference>
<evidence type="ECO:0000313" key="3">
    <source>
        <dbReference type="Proteomes" id="UP000258016"/>
    </source>
</evidence>
<keyword evidence="3" id="KW-1185">Reference proteome</keyword>
<protein>
    <recommendedName>
        <fullName evidence="4">Avidin</fullName>
    </recommendedName>
</protein>
<reference evidence="2 3" key="1">
    <citation type="submission" date="2017-03" db="EMBL/GenBank/DDBJ databases">
        <title>Complete genome sequence of Blastomonas fulva degrading microcsystin LR.</title>
        <authorList>
            <person name="Lee H.-g."/>
            <person name="Jin L."/>
            <person name="oh H.-M."/>
        </authorList>
    </citation>
    <scope>NUCLEOTIDE SEQUENCE [LARGE SCALE GENOMIC DNA]</scope>
    <source>
        <strain evidence="2 3">T2</strain>
    </source>
</reference>
<proteinExistence type="predicted"/>
<evidence type="ECO:0000256" key="1">
    <source>
        <dbReference type="SAM" id="SignalP"/>
    </source>
</evidence>
<dbReference type="EMBL" id="CP020083">
    <property type="protein sequence ID" value="ASR51591.1"/>
    <property type="molecule type" value="Genomic_DNA"/>
</dbReference>
<feature type="signal peptide" evidence="1">
    <location>
        <begin position="1"/>
        <end position="20"/>
    </location>
</feature>
<evidence type="ECO:0000313" key="2">
    <source>
        <dbReference type="EMBL" id="ASR51591.1"/>
    </source>
</evidence>
<feature type="chain" id="PRO_5046688705" description="Avidin" evidence="1">
    <location>
        <begin position="21"/>
        <end position="128"/>
    </location>
</feature>
<dbReference type="Proteomes" id="UP000258016">
    <property type="component" value="Chromosome"/>
</dbReference>
<sequence length="128" mass="13825">MTTKTLAALALLSTAALVQAAAPQKPLTGTWTTDFGSVRMIEGKQGEVSGTYDTDDGRITGSIANGVISGFWVESASDYTCDTARMGSRHWGRIRFELNSAGSGWTGIWSYCDYEYIVGNVWNGKRAD</sequence>
<name>A0ABN5B3R6_9SPHN</name>
<evidence type="ECO:0008006" key="4">
    <source>
        <dbReference type="Google" id="ProtNLM"/>
    </source>
</evidence>
<gene>
    <name evidence="2" type="ORF">B5J99_09065</name>
</gene>
<accession>A0ABN5B3R6</accession>
<keyword evidence="1" id="KW-0732">Signal</keyword>
<organism evidence="2 3">
    <name type="scientific">Blastomonas fulva</name>
    <dbReference type="NCBI Taxonomy" id="1550728"/>
    <lineage>
        <taxon>Bacteria</taxon>
        <taxon>Pseudomonadati</taxon>
        <taxon>Pseudomonadota</taxon>
        <taxon>Alphaproteobacteria</taxon>
        <taxon>Sphingomonadales</taxon>
        <taxon>Sphingomonadaceae</taxon>
        <taxon>Blastomonas</taxon>
    </lineage>
</organism>